<keyword evidence="1" id="KW-0812">Transmembrane</keyword>
<gene>
    <name evidence="2" type="ORF">SAE01_42510</name>
</gene>
<organism evidence="2 3">
    <name type="scientific">Segetibacter aerophilus</name>
    <dbReference type="NCBI Taxonomy" id="670293"/>
    <lineage>
        <taxon>Bacteria</taxon>
        <taxon>Pseudomonadati</taxon>
        <taxon>Bacteroidota</taxon>
        <taxon>Chitinophagia</taxon>
        <taxon>Chitinophagales</taxon>
        <taxon>Chitinophagaceae</taxon>
        <taxon>Segetibacter</taxon>
    </lineage>
</organism>
<evidence type="ECO:0000313" key="3">
    <source>
        <dbReference type="Proteomes" id="UP000321513"/>
    </source>
</evidence>
<name>A0A512BIQ7_9BACT</name>
<evidence type="ECO:0008006" key="4">
    <source>
        <dbReference type="Google" id="ProtNLM"/>
    </source>
</evidence>
<keyword evidence="3" id="KW-1185">Reference proteome</keyword>
<reference evidence="2 3" key="1">
    <citation type="submission" date="2019-07" db="EMBL/GenBank/DDBJ databases">
        <title>Whole genome shotgun sequence of Segetibacter aerophilus NBRC 106135.</title>
        <authorList>
            <person name="Hosoyama A."/>
            <person name="Uohara A."/>
            <person name="Ohji S."/>
            <person name="Ichikawa N."/>
        </authorList>
    </citation>
    <scope>NUCLEOTIDE SEQUENCE [LARGE SCALE GENOMIC DNA]</scope>
    <source>
        <strain evidence="2 3">NBRC 106135</strain>
    </source>
</reference>
<keyword evidence="1" id="KW-0472">Membrane</keyword>
<feature type="transmembrane region" description="Helical" evidence="1">
    <location>
        <begin position="46"/>
        <end position="68"/>
    </location>
</feature>
<feature type="transmembrane region" description="Helical" evidence="1">
    <location>
        <begin position="16"/>
        <end position="34"/>
    </location>
</feature>
<keyword evidence="1" id="KW-1133">Transmembrane helix</keyword>
<dbReference type="Proteomes" id="UP000321513">
    <property type="component" value="Unassembled WGS sequence"/>
</dbReference>
<evidence type="ECO:0000256" key="1">
    <source>
        <dbReference type="SAM" id="Phobius"/>
    </source>
</evidence>
<dbReference type="AlphaFoldDB" id="A0A512BIQ7"/>
<sequence>MNQVLLIGLPVDWKEWIVFLLIIALVIVWLKTLLEISQALFKNRIFNIAWFLFVLFTGIVGVLVYRAWARPRPSALM</sequence>
<protein>
    <recommendedName>
        <fullName evidence="4">Cardiolipin synthase N-terminal domain-containing protein</fullName>
    </recommendedName>
</protein>
<dbReference type="EMBL" id="BJYT01000028">
    <property type="protein sequence ID" value="GEO11755.1"/>
    <property type="molecule type" value="Genomic_DNA"/>
</dbReference>
<accession>A0A512BIQ7</accession>
<proteinExistence type="predicted"/>
<comment type="caution">
    <text evidence="2">The sequence shown here is derived from an EMBL/GenBank/DDBJ whole genome shotgun (WGS) entry which is preliminary data.</text>
</comment>
<evidence type="ECO:0000313" key="2">
    <source>
        <dbReference type="EMBL" id="GEO11755.1"/>
    </source>
</evidence>
<dbReference type="RefSeq" id="WP_147205871.1">
    <property type="nucleotide sequence ID" value="NZ_BJYT01000028.1"/>
</dbReference>